<organism evidence="1 2">
    <name type="scientific">Roseibium aquae</name>
    <dbReference type="NCBI Taxonomy" id="1323746"/>
    <lineage>
        <taxon>Bacteria</taxon>
        <taxon>Pseudomonadati</taxon>
        <taxon>Pseudomonadota</taxon>
        <taxon>Alphaproteobacteria</taxon>
        <taxon>Hyphomicrobiales</taxon>
        <taxon>Stappiaceae</taxon>
        <taxon>Roseibium</taxon>
    </lineage>
</organism>
<reference evidence="1" key="1">
    <citation type="journal article" date="2014" name="Int. J. Syst. Evol. Microbiol.">
        <title>Complete genome sequence of Corynebacterium casei LMG S-19264T (=DSM 44701T), isolated from a smear-ripened cheese.</title>
        <authorList>
            <consortium name="US DOE Joint Genome Institute (JGI-PGF)"/>
            <person name="Walter F."/>
            <person name="Albersmeier A."/>
            <person name="Kalinowski J."/>
            <person name="Ruckert C."/>
        </authorList>
    </citation>
    <scope>NUCLEOTIDE SEQUENCE</scope>
    <source>
        <strain evidence="1">CGMCC 1.12426</strain>
    </source>
</reference>
<sequence length="291" mass="32382">MREFLHRILMMITALWLGATPTSALDFLIGSERGGIDGENFGAYSLGLLKLALEKADGDHTIAFVDTAYANQERLLNLLASGNADFHLMISGIDQHRHDMLATVPVPLQRGLLGHRILIVSEDSKAKVANVTSMEDLKRLSIGSGTSWPDTKIMAAAGLNVQDAPYESLFKMVALGRLDGFARGAAEAFPEVAAREDTMPNLSVDPNVMIVYPFDDFIFLNKDDIERYDIILQGLKRAYEDGSFMAYFNSHPQIREVFEQAGLDERIRFEIDNPLLPPEIAAIPDQYWHGR</sequence>
<dbReference type="EMBL" id="BMFA01000008">
    <property type="protein sequence ID" value="GGB54577.1"/>
    <property type="molecule type" value="Genomic_DNA"/>
</dbReference>
<dbReference type="OrthoDB" id="547680at2"/>
<evidence type="ECO:0000313" key="2">
    <source>
        <dbReference type="Proteomes" id="UP000605148"/>
    </source>
</evidence>
<reference evidence="1" key="2">
    <citation type="submission" date="2020-09" db="EMBL/GenBank/DDBJ databases">
        <authorList>
            <person name="Sun Q."/>
            <person name="Zhou Y."/>
        </authorList>
    </citation>
    <scope>NUCLEOTIDE SEQUENCE</scope>
    <source>
        <strain evidence="1">CGMCC 1.12426</strain>
    </source>
</reference>
<dbReference type="SUPFAM" id="SSF53850">
    <property type="entry name" value="Periplasmic binding protein-like II"/>
    <property type="match status" value="1"/>
</dbReference>
<name>A0A916TNT1_9HYPH</name>
<comment type="caution">
    <text evidence="1">The sequence shown here is derived from an EMBL/GenBank/DDBJ whole genome shotgun (WGS) entry which is preliminary data.</text>
</comment>
<dbReference type="RefSeq" id="WP_150497089.1">
    <property type="nucleotide sequence ID" value="NZ_BMFA01000008.1"/>
</dbReference>
<protein>
    <submittedName>
        <fullName evidence="1">Uncharacterized protein</fullName>
    </submittedName>
</protein>
<proteinExistence type="predicted"/>
<evidence type="ECO:0000313" key="1">
    <source>
        <dbReference type="EMBL" id="GGB54577.1"/>
    </source>
</evidence>
<dbReference type="AlphaFoldDB" id="A0A916TNT1"/>
<accession>A0A916TNT1</accession>
<gene>
    <name evidence="1" type="ORF">GCM10011316_28290</name>
</gene>
<dbReference type="Proteomes" id="UP000605148">
    <property type="component" value="Unassembled WGS sequence"/>
</dbReference>
<keyword evidence="2" id="KW-1185">Reference proteome</keyword>